<dbReference type="InterPro" id="IPR005702">
    <property type="entry name" value="Wzc-like_C"/>
</dbReference>
<dbReference type="CDD" id="cd05387">
    <property type="entry name" value="BY-kinase"/>
    <property type="match status" value="1"/>
</dbReference>
<dbReference type="InterPro" id="IPR050445">
    <property type="entry name" value="Bact_polysacc_biosynth/exp"/>
</dbReference>
<keyword evidence="6" id="KW-0547">Nucleotide-binding</keyword>
<dbReference type="FunFam" id="3.40.50.300:FF:000527">
    <property type="entry name" value="Tyrosine-protein kinase etk"/>
    <property type="match status" value="1"/>
</dbReference>
<comment type="catalytic activity">
    <reaction evidence="13">
        <text>L-tyrosyl-[protein] + ATP = O-phospho-L-tyrosyl-[protein] + ADP + H(+)</text>
        <dbReference type="Rhea" id="RHEA:10596"/>
        <dbReference type="Rhea" id="RHEA-COMP:10136"/>
        <dbReference type="Rhea" id="RHEA-COMP:20101"/>
        <dbReference type="ChEBI" id="CHEBI:15378"/>
        <dbReference type="ChEBI" id="CHEBI:30616"/>
        <dbReference type="ChEBI" id="CHEBI:46858"/>
        <dbReference type="ChEBI" id="CHEBI:61978"/>
        <dbReference type="ChEBI" id="CHEBI:456216"/>
        <dbReference type="EC" id="2.7.10.2"/>
    </reaction>
</comment>
<sequence length="243" mass="26782">MNIMRLFNKQRQDNNLTQKSGAQLVTYHEPKNPVSEQFRTLRTNIEFVSATLPQFKTVLITSAEISDGKTTVASNLAVTWAQSGQSVLYVDADLRRSTAQATFKVLPNRGLTTVLSAAKMPIDAVQKTQITGLDVLTAGPVPPNPAELLGSEKMTTIITWANAHYDKVVIDVPPVLAVTDAQMLMKQVDGVVLVVALGKTKKANIKRTVEIMKLSQTPIIGVIHRDKKKRRYASYGYGETFEK</sequence>
<keyword evidence="10" id="KW-0829">Tyrosine-protein kinase</keyword>
<dbReference type="InterPro" id="IPR027417">
    <property type="entry name" value="P-loop_NTPase"/>
</dbReference>
<proteinExistence type="inferred from homology"/>
<evidence type="ECO:0000256" key="5">
    <source>
        <dbReference type="ARBA" id="ARBA00022679"/>
    </source>
</evidence>
<protein>
    <recommendedName>
        <fullName evidence="4">Tyrosine-protein kinase CpsD</fullName>
        <ecNumber evidence="3">2.7.10.2</ecNumber>
    </recommendedName>
</protein>
<keyword evidence="11" id="KW-0270">Exopolysaccharide synthesis</keyword>
<evidence type="ECO:0000256" key="13">
    <source>
        <dbReference type="ARBA" id="ARBA00051245"/>
    </source>
</evidence>
<dbReference type="GO" id="GO:0005524">
    <property type="term" value="F:ATP binding"/>
    <property type="evidence" value="ECO:0007669"/>
    <property type="project" value="UniProtKB-KW"/>
</dbReference>
<dbReference type="GO" id="GO:0004715">
    <property type="term" value="F:non-membrane spanning protein tyrosine kinase activity"/>
    <property type="evidence" value="ECO:0007669"/>
    <property type="project" value="UniProtKB-EC"/>
</dbReference>
<keyword evidence="7" id="KW-0418">Kinase</keyword>
<reference evidence="15 16" key="1">
    <citation type="submission" date="2017-04" db="EMBL/GenBank/DDBJ databases">
        <title>The genome sequence of Weissella cibaria isolated from wild Drosophila.</title>
        <authorList>
            <person name="Ricks N.J."/>
            <person name="Carroll C."/>
            <person name="Walters A."/>
            <person name="Newell P.D."/>
            <person name="Chaston J.M."/>
        </authorList>
    </citation>
    <scope>NUCLEOTIDE SEQUENCE [LARGE SCALE GENOMIC DNA]</scope>
    <source>
        <strain evidence="15 16">DmW_103</strain>
    </source>
</reference>
<dbReference type="PANTHER" id="PTHR32309:SF13">
    <property type="entry name" value="FERRIC ENTEROBACTIN TRANSPORT PROTEIN FEPE"/>
    <property type="match status" value="1"/>
</dbReference>
<dbReference type="InterPro" id="IPR025669">
    <property type="entry name" value="AAA_dom"/>
</dbReference>
<evidence type="ECO:0000256" key="8">
    <source>
        <dbReference type="ARBA" id="ARBA00022840"/>
    </source>
</evidence>
<dbReference type="Pfam" id="PF13614">
    <property type="entry name" value="AAA_31"/>
    <property type="match status" value="1"/>
</dbReference>
<evidence type="ECO:0000256" key="10">
    <source>
        <dbReference type="ARBA" id="ARBA00023137"/>
    </source>
</evidence>
<dbReference type="Proteomes" id="UP000193588">
    <property type="component" value="Unassembled WGS sequence"/>
</dbReference>
<dbReference type="AlphaFoldDB" id="A0A1X4JMR3"/>
<evidence type="ECO:0000313" key="15">
    <source>
        <dbReference type="EMBL" id="OSP89905.1"/>
    </source>
</evidence>
<evidence type="ECO:0000256" key="3">
    <source>
        <dbReference type="ARBA" id="ARBA00011903"/>
    </source>
</evidence>
<dbReference type="GO" id="GO:0045227">
    <property type="term" value="P:capsule polysaccharide biosynthetic process"/>
    <property type="evidence" value="ECO:0007669"/>
    <property type="project" value="UniProtKB-UniPathway"/>
</dbReference>
<dbReference type="EMBL" id="NDXJ01000005">
    <property type="protein sequence ID" value="OSP89905.1"/>
    <property type="molecule type" value="Genomic_DNA"/>
</dbReference>
<evidence type="ECO:0000256" key="12">
    <source>
        <dbReference type="ARBA" id="ARBA00024964"/>
    </source>
</evidence>
<evidence type="ECO:0000259" key="14">
    <source>
        <dbReference type="Pfam" id="PF13614"/>
    </source>
</evidence>
<evidence type="ECO:0000256" key="11">
    <source>
        <dbReference type="ARBA" id="ARBA00023169"/>
    </source>
</evidence>
<accession>A0A1X4JMR3</accession>
<evidence type="ECO:0000256" key="9">
    <source>
        <dbReference type="ARBA" id="ARBA00022903"/>
    </source>
</evidence>
<gene>
    <name evidence="15" type="ORF">B9D04_05130</name>
</gene>
<evidence type="ECO:0000256" key="2">
    <source>
        <dbReference type="ARBA" id="ARBA00007316"/>
    </source>
</evidence>
<dbReference type="PANTHER" id="PTHR32309">
    <property type="entry name" value="TYROSINE-PROTEIN KINASE"/>
    <property type="match status" value="1"/>
</dbReference>
<comment type="function">
    <text evidence="12">Involved in the regulation of capsular polysaccharide biosynthesis. Autophosphorylation of CpsD attenuates its activity and reduces the level of encapsulation. May be part of a complex that directs the coordinated polymerization and export to the cell surface of the capsular polysaccharide.</text>
</comment>
<dbReference type="GO" id="GO:0005886">
    <property type="term" value="C:plasma membrane"/>
    <property type="evidence" value="ECO:0007669"/>
    <property type="project" value="TreeGrafter"/>
</dbReference>
<dbReference type="NCBIfam" id="TIGR01007">
    <property type="entry name" value="eps_fam"/>
    <property type="match status" value="1"/>
</dbReference>
<name>A0A1X4JMR3_9LACO</name>
<keyword evidence="8" id="KW-0067">ATP-binding</keyword>
<comment type="caution">
    <text evidence="15">The sequence shown here is derived from an EMBL/GenBank/DDBJ whole genome shotgun (WGS) entry which is preliminary data.</text>
</comment>
<evidence type="ECO:0000256" key="1">
    <source>
        <dbReference type="ARBA" id="ARBA00005132"/>
    </source>
</evidence>
<dbReference type="SUPFAM" id="SSF52540">
    <property type="entry name" value="P-loop containing nucleoside triphosphate hydrolases"/>
    <property type="match status" value="1"/>
</dbReference>
<dbReference type="GO" id="GO:0042802">
    <property type="term" value="F:identical protein binding"/>
    <property type="evidence" value="ECO:0007669"/>
    <property type="project" value="UniProtKB-ARBA"/>
</dbReference>
<dbReference type="UniPathway" id="UPA00934"/>
<evidence type="ECO:0000256" key="6">
    <source>
        <dbReference type="ARBA" id="ARBA00022741"/>
    </source>
</evidence>
<keyword evidence="5" id="KW-0808">Transferase</keyword>
<evidence type="ECO:0000313" key="16">
    <source>
        <dbReference type="Proteomes" id="UP000193588"/>
    </source>
</evidence>
<evidence type="ECO:0000256" key="7">
    <source>
        <dbReference type="ARBA" id="ARBA00022777"/>
    </source>
</evidence>
<comment type="pathway">
    <text evidence="1">Capsule biogenesis; capsule polysaccharide biosynthesis.</text>
</comment>
<feature type="domain" description="AAA" evidence="14">
    <location>
        <begin position="68"/>
        <end position="199"/>
    </location>
</feature>
<comment type="similarity">
    <text evidence="2">Belongs to the CpsD/CapB family.</text>
</comment>
<dbReference type="Gene3D" id="3.40.50.300">
    <property type="entry name" value="P-loop containing nucleotide triphosphate hydrolases"/>
    <property type="match status" value="1"/>
</dbReference>
<evidence type="ECO:0000256" key="4">
    <source>
        <dbReference type="ARBA" id="ARBA00019200"/>
    </source>
</evidence>
<organism evidence="15 16">
    <name type="scientific">Weissella cibaria</name>
    <dbReference type="NCBI Taxonomy" id="137591"/>
    <lineage>
        <taxon>Bacteria</taxon>
        <taxon>Bacillati</taxon>
        <taxon>Bacillota</taxon>
        <taxon>Bacilli</taxon>
        <taxon>Lactobacillales</taxon>
        <taxon>Lactobacillaceae</taxon>
        <taxon>Weissella</taxon>
    </lineage>
</organism>
<keyword evidence="9" id="KW-0972">Capsule biogenesis/degradation</keyword>
<dbReference type="EC" id="2.7.10.2" evidence="3"/>